<dbReference type="Proteomes" id="UP000315628">
    <property type="component" value="Unassembled WGS sequence"/>
</dbReference>
<proteinExistence type="predicted"/>
<dbReference type="OrthoDB" id="9777711at2"/>
<accession>A0A560WGB2</accession>
<dbReference type="CDD" id="cd06558">
    <property type="entry name" value="crotonase-like"/>
    <property type="match status" value="1"/>
</dbReference>
<comment type="caution">
    <text evidence="1">The sequence shown here is derived from an EMBL/GenBank/DDBJ whole genome shotgun (WGS) entry which is preliminary data.</text>
</comment>
<dbReference type="SUPFAM" id="SSF52096">
    <property type="entry name" value="ClpP/crotonase"/>
    <property type="match status" value="1"/>
</dbReference>
<dbReference type="InterPro" id="IPR001753">
    <property type="entry name" value="Enoyl-CoA_hydra/iso"/>
</dbReference>
<dbReference type="GO" id="GO:0003824">
    <property type="term" value="F:catalytic activity"/>
    <property type="evidence" value="ECO:0007669"/>
    <property type="project" value="UniProtKB-ARBA"/>
</dbReference>
<name>A0A560WGB2_9MICO</name>
<dbReference type="Pfam" id="PF00378">
    <property type="entry name" value="ECH_1"/>
    <property type="match status" value="1"/>
</dbReference>
<dbReference type="Gene3D" id="3.90.226.10">
    <property type="entry name" value="2-enoyl-CoA Hydratase, Chain A, domain 1"/>
    <property type="match status" value="1"/>
</dbReference>
<dbReference type="AlphaFoldDB" id="A0A560WGB2"/>
<dbReference type="PANTHER" id="PTHR11941">
    <property type="entry name" value="ENOYL-COA HYDRATASE-RELATED"/>
    <property type="match status" value="1"/>
</dbReference>
<protein>
    <submittedName>
        <fullName evidence="1">Enoyl-CoA hydratase</fullName>
    </submittedName>
</protein>
<sequence>MPSVNLERDGAVGWVTVSNPTIKNALNNDMGRQFATVCAKIEQDERIGCVVIRGEGGTFCSGADTDSWAEAYSDGVMTDEAYEASDSMYGTFVRFGQLPVPTIAAVRGAAVGAGFNLALAADTRVVARDARLIAGFTAAGIHPGGGFFTLARRLAGREMAGALGLFGQEISGERAYEVGFAATCVEDDRVEQTAAEMAMNVAGDPLLARRVKRSFQIETAGPFLTWDGALEVERGVQMWSQERRLSRAAQ</sequence>
<organism evidence="1 2">
    <name type="scientific">Marihabitans asiaticum</name>
    <dbReference type="NCBI Taxonomy" id="415218"/>
    <lineage>
        <taxon>Bacteria</taxon>
        <taxon>Bacillati</taxon>
        <taxon>Actinomycetota</taxon>
        <taxon>Actinomycetes</taxon>
        <taxon>Micrococcales</taxon>
        <taxon>Intrasporangiaceae</taxon>
        <taxon>Marihabitans</taxon>
    </lineage>
</organism>
<evidence type="ECO:0000313" key="1">
    <source>
        <dbReference type="EMBL" id="TWD16722.1"/>
    </source>
</evidence>
<dbReference type="EMBL" id="VIUW01000001">
    <property type="protein sequence ID" value="TWD16722.1"/>
    <property type="molecule type" value="Genomic_DNA"/>
</dbReference>
<dbReference type="RefSeq" id="WP_144854918.1">
    <property type="nucleotide sequence ID" value="NZ_BAAAYT010000004.1"/>
</dbReference>
<dbReference type="InterPro" id="IPR029045">
    <property type="entry name" value="ClpP/crotonase-like_dom_sf"/>
</dbReference>
<gene>
    <name evidence="1" type="ORF">FB557_0257</name>
</gene>
<dbReference type="PANTHER" id="PTHR11941:SF54">
    <property type="entry name" value="ENOYL-COA HYDRATASE, MITOCHONDRIAL"/>
    <property type="match status" value="1"/>
</dbReference>
<keyword evidence="2" id="KW-1185">Reference proteome</keyword>
<evidence type="ECO:0000313" key="2">
    <source>
        <dbReference type="Proteomes" id="UP000315628"/>
    </source>
</evidence>
<dbReference type="GO" id="GO:0006635">
    <property type="term" value="P:fatty acid beta-oxidation"/>
    <property type="evidence" value="ECO:0007669"/>
    <property type="project" value="TreeGrafter"/>
</dbReference>
<reference evidence="1 2" key="1">
    <citation type="submission" date="2019-06" db="EMBL/GenBank/DDBJ databases">
        <title>Sequencing the genomes of 1000 actinobacteria strains.</title>
        <authorList>
            <person name="Klenk H.-P."/>
        </authorList>
    </citation>
    <scope>NUCLEOTIDE SEQUENCE [LARGE SCALE GENOMIC DNA]</scope>
    <source>
        <strain evidence="1 2">DSM 18935</strain>
    </source>
</reference>